<accession>A0A0V1KW76</accession>
<dbReference type="Proteomes" id="UP000054721">
    <property type="component" value="Unassembled WGS sequence"/>
</dbReference>
<dbReference type="AlphaFoldDB" id="A0A0V1KW76"/>
<evidence type="ECO:0000313" key="3">
    <source>
        <dbReference type="Proteomes" id="UP000054721"/>
    </source>
</evidence>
<keyword evidence="3" id="KW-1185">Reference proteome</keyword>
<gene>
    <name evidence="2" type="ORF">T02_10062</name>
</gene>
<feature type="compositionally biased region" description="Polar residues" evidence="1">
    <location>
        <begin position="66"/>
        <end position="76"/>
    </location>
</feature>
<proteinExistence type="predicted"/>
<sequence>MCGYLIVLSLRNNDAMAICIICIIYSRPGGIHQLSTEELIPGLSKTATYPSSSVPINGEKIDSPVGKTNASIPYAH</sequence>
<dbReference type="EMBL" id="JYDW01000221">
    <property type="protein sequence ID" value="KRZ51588.1"/>
    <property type="molecule type" value="Genomic_DNA"/>
</dbReference>
<organism evidence="2 3">
    <name type="scientific">Trichinella nativa</name>
    <dbReference type="NCBI Taxonomy" id="6335"/>
    <lineage>
        <taxon>Eukaryota</taxon>
        <taxon>Metazoa</taxon>
        <taxon>Ecdysozoa</taxon>
        <taxon>Nematoda</taxon>
        <taxon>Enoplea</taxon>
        <taxon>Dorylaimia</taxon>
        <taxon>Trichinellida</taxon>
        <taxon>Trichinellidae</taxon>
        <taxon>Trichinella</taxon>
    </lineage>
</organism>
<evidence type="ECO:0000256" key="1">
    <source>
        <dbReference type="SAM" id="MobiDB-lite"/>
    </source>
</evidence>
<evidence type="ECO:0000313" key="2">
    <source>
        <dbReference type="EMBL" id="KRZ51588.1"/>
    </source>
</evidence>
<reference evidence="2 3" key="1">
    <citation type="submission" date="2015-05" db="EMBL/GenBank/DDBJ databases">
        <title>Evolution of Trichinella species and genotypes.</title>
        <authorList>
            <person name="Korhonen P.K."/>
            <person name="Edoardo P."/>
            <person name="Giuseppe L.R."/>
            <person name="Gasser R.B."/>
        </authorList>
    </citation>
    <scope>NUCLEOTIDE SEQUENCE [LARGE SCALE GENOMIC DNA]</scope>
    <source>
        <strain evidence="2">ISS10</strain>
    </source>
</reference>
<comment type="caution">
    <text evidence="2">The sequence shown here is derived from an EMBL/GenBank/DDBJ whole genome shotgun (WGS) entry which is preliminary data.</text>
</comment>
<protein>
    <submittedName>
        <fullName evidence="2">Uncharacterized protein</fullName>
    </submittedName>
</protein>
<name>A0A0V1KW76_9BILA</name>
<dbReference type="OrthoDB" id="10371933at2759"/>
<feature type="region of interest" description="Disordered" evidence="1">
    <location>
        <begin position="50"/>
        <end position="76"/>
    </location>
</feature>